<keyword evidence="3" id="KW-1185">Reference proteome</keyword>
<name>A0A8J2JYX8_9HEXA</name>
<evidence type="ECO:0000313" key="3">
    <source>
        <dbReference type="Proteomes" id="UP000708208"/>
    </source>
</evidence>
<dbReference type="EMBL" id="CAJVCH010136268">
    <property type="protein sequence ID" value="CAG7726493.1"/>
    <property type="molecule type" value="Genomic_DNA"/>
</dbReference>
<reference evidence="2" key="1">
    <citation type="submission" date="2021-06" db="EMBL/GenBank/DDBJ databases">
        <authorList>
            <person name="Hodson N. C."/>
            <person name="Mongue J. A."/>
            <person name="Jaron S. K."/>
        </authorList>
    </citation>
    <scope>NUCLEOTIDE SEQUENCE</scope>
</reference>
<keyword evidence="1" id="KW-0472">Membrane</keyword>
<feature type="transmembrane region" description="Helical" evidence="1">
    <location>
        <begin position="6"/>
        <end position="21"/>
    </location>
</feature>
<evidence type="ECO:0000256" key="1">
    <source>
        <dbReference type="SAM" id="Phobius"/>
    </source>
</evidence>
<dbReference type="AlphaFoldDB" id="A0A8J2JYX8"/>
<feature type="non-terminal residue" evidence="2">
    <location>
        <position position="1"/>
    </location>
</feature>
<evidence type="ECO:0000313" key="2">
    <source>
        <dbReference type="EMBL" id="CAG7726493.1"/>
    </source>
</evidence>
<organism evidence="2 3">
    <name type="scientific">Allacma fusca</name>
    <dbReference type="NCBI Taxonomy" id="39272"/>
    <lineage>
        <taxon>Eukaryota</taxon>
        <taxon>Metazoa</taxon>
        <taxon>Ecdysozoa</taxon>
        <taxon>Arthropoda</taxon>
        <taxon>Hexapoda</taxon>
        <taxon>Collembola</taxon>
        <taxon>Symphypleona</taxon>
        <taxon>Sminthuridae</taxon>
        <taxon>Allacma</taxon>
    </lineage>
</organism>
<accession>A0A8J2JYX8</accession>
<keyword evidence="1" id="KW-0812">Transmembrane</keyword>
<comment type="caution">
    <text evidence="2">The sequence shown here is derived from an EMBL/GenBank/DDBJ whole genome shotgun (WGS) entry which is preliminary data.</text>
</comment>
<proteinExistence type="predicted"/>
<dbReference type="Proteomes" id="UP000708208">
    <property type="component" value="Unassembled WGS sequence"/>
</dbReference>
<sequence>LTYYLVLLKCFISLVFFQSPYKERRKKITMFQANSLPGFSKPI</sequence>
<keyword evidence="1" id="KW-1133">Transmembrane helix</keyword>
<protein>
    <submittedName>
        <fullName evidence="2">Uncharacterized protein</fullName>
    </submittedName>
</protein>
<gene>
    <name evidence="2" type="ORF">AFUS01_LOCUS15404</name>
</gene>